<proteinExistence type="inferred from homology"/>
<feature type="transmembrane region" description="Helical" evidence="10">
    <location>
        <begin position="62"/>
        <end position="83"/>
    </location>
</feature>
<keyword evidence="4 10" id="KW-0812">Transmembrane</keyword>
<comment type="similarity">
    <text evidence="10">Belongs to the insect chemoreceptor superfamily. Heteromeric odorant receptor channel (TC 1.A.69) family.</text>
</comment>
<evidence type="ECO:0000313" key="11">
    <source>
        <dbReference type="EMBL" id="KAK0177684.1"/>
    </source>
</evidence>
<feature type="transmembrane region" description="Helical" evidence="10">
    <location>
        <begin position="175"/>
        <end position="201"/>
    </location>
</feature>
<evidence type="ECO:0000256" key="9">
    <source>
        <dbReference type="ARBA" id="ARBA00023224"/>
    </source>
</evidence>
<protein>
    <recommendedName>
        <fullName evidence="10">Odorant receptor</fullName>
    </recommendedName>
</protein>
<evidence type="ECO:0000256" key="3">
    <source>
        <dbReference type="ARBA" id="ARBA00022606"/>
    </source>
</evidence>
<feature type="transmembrane region" description="Helical" evidence="10">
    <location>
        <begin position="250"/>
        <end position="267"/>
    </location>
</feature>
<reference evidence="11" key="1">
    <citation type="journal article" date="2023" name="bioRxiv">
        <title>Scaffold-level genome assemblies of two parasitoid biocontrol wasps reveal the parthenogenesis mechanism and an associated novel virus.</title>
        <authorList>
            <person name="Inwood S."/>
            <person name="Skelly J."/>
            <person name="Guhlin J."/>
            <person name="Harrop T."/>
            <person name="Goldson S."/>
            <person name="Dearden P."/>
        </authorList>
    </citation>
    <scope>NUCLEOTIDE SEQUENCE</scope>
    <source>
        <strain evidence="11">Irish</strain>
        <tissue evidence="11">Whole body</tissue>
    </source>
</reference>
<evidence type="ECO:0000256" key="8">
    <source>
        <dbReference type="ARBA" id="ARBA00023170"/>
    </source>
</evidence>
<dbReference type="GO" id="GO:0005549">
    <property type="term" value="F:odorant binding"/>
    <property type="evidence" value="ECO:0007669"/>
    <property type="project" value="InterPro"/>
</dbReference>
<sequence length="387" mass="46156">MQLLNSSFKILQFSGFWRSEKWPSWKKWLYNIYTSIMIFILYSVTLTQIIELLKFVENLNQFIFHSSILLTMINACAKVTNIFRKRSDIIKLNDILMTAPCCPRNYKDKKIQRLFNKIIKRNSLIYCIITELAVVIGFMCSLFRDVPQHRLTYKAWLPYNYETGTTYWITYLYQYGALVIGSLINISYDTFVVGCMIQTCAQLEIFKYRMKRLFMIQRNLHRNNRKLTLDMKHKNLINERKIICKSIEHHLQIFKFISLIVICNGSHRLSNVVPFTSEFLTIIGYLMCMLMQIFIYCFYGNAVTHKSINLYNEIYAMDWLILDVSTKKSLLIIMKRTLRPIKFTSGHLVVLSLKSFNRICRIVKWIIHLYNIFSIFRECYCDLFKHL</sequence>
<name>A0AA39KXS4_9HYME</name>
<feature type="transmembrane region" description="Helical" evidence="10">
    <location>
        <begin position="279"/>
        <end position="299"/>
    </location>
</feature>
<dbReference type="InterPro" id="IPR004117">
    <property type="entry name" value="7tm6_olfct_rcpt"/>
</dbReference>
<dbReference type="GO" id="GO:0004984">
    <property type="term" value="F:olfactory receptor activity"/>
    <property type="evidence" value="ECO:0007669"/>
    <property type="project" value="InterPro"/>
</dbReference>
<keyword evidence="3 10" id="KW-0716">Sensory transduction</keyword>
<keyword evidence="12" id="KW-1185">Reference proteome</keyword>
<evidence type="ECO:0000256" key="7">
    <source>
        <dbReference type="ARBA" id="ARBA00023136"/>
    </source>
</evidence>
<evidence type="ECO:0000256" key="6">
    <source>
        <dbReference type="ARBA" id="ARBA00022989"/>
    </source>
</evidence>
<comment type="caution">
    <text evidence="11">The sequence shown here is derived from an EMBL/GenBank/DDBJ whole genome shotgun (WGS) entry which is preliminary data.</text>
</comment>
<keyword evidence="9 10" id="KW-0807">Transducer</keyword>
<dbReference type="EMBL" id="JAQQBS010000001">
    <property type="protein sequence ID" value="KAK0177684.1"/>
    <property type="molecule type" value="Genomic_DNA"/>
</dbReference>
<evidence type="ECO:0000256" key="4">
    <source>
        <dbReference type="ARBA" id="ARBA00022692"/>
    </source>
</evidence>
<evidence type="ECO:0000256" key="2">
    <source>
        <dbReference type="ARBA" id="ARBA00022475"/>
    </source>
</evidence>
<keyword evidence="6 10" id="KW-1133">Transmembrane helix</keyword>
<comment type="subcellular location">
    <subcellularLocation>
        <location evidence="1 10">Cell membrane</location>
        <topology evidence="1 10">Multi-pass membrane protein</topology>
    </subcellularLocation>
</comment>
<evidence type="ECO:0000313" key="12">
    <source>
        <dbReference type="Proteomes" id="UP001168990"/>
    </source>
</evidence>
<comment type="caution">
    <text evidence="10">Lacks conserved residue(s) required for the propagation of feature annotation.</text>
</comment>
<dbReference type="PANTHER" id="PTHR21137:SF35">
    <property type="entry name" value="ODORANT RECEPTOR 19A-RELATED"/>
    <property type="match status" value="1"/>
</dbReference>
<gene>
    <name evidence="11" type="ORF">PV328_001713</name>
</gene>
<feature type="transmembrane region" description="Helical" evidence="10">
    <location>
        <begin position="28"/>
        <end position="50"/>
    </location>
</feature>
<dbReference type="PANTHER" id="PTHR21137">
    <property type="entry name" value="ODORANT RECEPTOR"/>
    <property type="match status" value="1"/>
</dbReference>
<feature type="transmembrane region" description="Helical" evidence="10">
    <location>
        <begin position="123"/>
        <end position="144"/>
    </location>
</feature>
<dbReference type="GO" id="GO:0005886">
    <property type="term" value="C:plasma membrane"/>
    <property type="evidence" value="ECO:0007669"/>
    <property type="project" value="UniProtKB-SubCell"/>
</dbReference>
<evidence type="ECO:0000256" key="10">
    <source>
        <dbReference type="RuleBase" id="RU351113"/>
    </source>
</evidence>
<dbReference type="GO" id="GO:0007165">
    <property type="term" value="P:signal transduction"/>
    <property type="evidence" value="ECO:0007669"/>
    <property type="project" value="UniProtKB-KW"/>
</dbReference>
<evidence type="ECO:0000256" key="5">
    <source>
        <dbReference type="ARBA" id="ARBA00022725"/>
    </source>
</evidence>
<keyword evidence="2" id="KW-1003">Cell membrane</keyword>
<accession>A0AA39KXS4</accession>
<dbReference type="Pfam" id="PF02949">
    <property type="entry name" value="7tm_6"/>
    <property type="match status" value="1"/>
</dbReference>
<evidence type="ECO:0000256" key="1">
    <source>
        <dbReference type="ARBA" id="ARBA00004651"/>
    </source>
</evidence>
<keyword evidence="5 10" id="KW-0552">Olfaction</keyword>
<organism evidence="11 12">
    <name type="scientific">Microctonus aethiopoides</name>
    <dbReference type="NCBI Taxonomy" id="144406"/>
    <lineage>
        <taxon>Eukaryota</taxon>
        <taxon>Metazoa</taxon>
        <taxon>Ecdysozoa</taxon>
        <taxon>Arthropoda</taxon>
        <taxon>Hexapoda</taxon>
        <taxon>Insecta</taxon>
        <taxon>Pterygota</taxon>
        <taxon>Neoptera</taxon>
        <taxon>Endopterygota</taxon>
        <taxon>Hymenoptera</taxon>
        <taxon>Apocrita</taxon>
        <taxon>Ichneumonoidea</taxon>
        <taxon>Braconidae</taxon>
        <taxon>Euphorinae</taxon>
        <taxon>Microctonus</taxon>
    </lineage>
</organism>
<dbReference type="Proteomes" id="UP001168990">
    <property type="component" value="Unassembled WGS sequence"/>
</dbReference>
<keyword evidence="7 10" id="KW-0472">Membrane</keyword>
<reference evidence="11" key="2">
    <citation type="submission" date="2023-03" db="EMBL/GenBank/DDBJ databases">
        <authorList>
            <person name="Inwood S.N."/>
            <person name="Skelly J.G."/>
            <person name="Guhlin J."/>
            <person name="Harrop T.W.R."/>
            <person name="Goldson S.G."/>
            <person name="Dearden P.K."/>
        </authorList>
    </citation>
    <scope>NUCLEOTIDE SEQUENCE</scope>
    <source>
        <strain evidence="11">Irish</strain>
        <tissue evidence="11">Whole body</tissue>
    </source>
</reference>
<keyword evidence="8 10" id="KW-0675">Receptor</keyword>
<dbReference type="AlphaFoldDB" id="A0AA39KXS4"/>